<protein>
    <submittedName>
        <fullName evidence="1">Rod-determining factor RdfA</fullName>
    </submittedName>
</protein>
<dbReference type="InterPro" id="IPR048925">
    <property type="entry name" value="RdfA"/>
</dbReference>
<name>A0ABD5SRL8_9EURY</name>
<reference evidence="1 2" key="1">
    <citation type="journal article" date="2019" name="Int. J. Syst. Evol. Microbiol.">
        <title>The Global Catalogue of Microorganisms (GCM) 10K type strain sequencing project: providing services to taxonomists for standard genome sequencing and annotation.</title>
        <authorList>
            <consortium name="The Broad Institute Genomics Platform"/>
            <consortium name="The Broad Institute Genome Sequencing Center for Infectious Disease"/>
            <person name="Wu L."/>
            <person name="Ma J."/>
        </authorList>
    </citation>
    <scope>NUCLEOTIDE SEQUENCE [LARGE SCALE GENOMIC DNA]</scope>
    <source>
        <strain evidence="1 2">LMG 29247</strain>
    </source>
</reference>
<dbReference type="RefSeq" id="WP_273740553.1">
    <property type="nucleotide sequence ID" value="NZ_JAQIVI010000413.1"/>
</dbReference>
<evidence type="ECO:0000313" key="2">
    <source>
        <dbReference type="Proteomes" id="UP001596383"/>
    </source>
</evidence>
<evidence type="ECO:0000313" key="1">
    <source>
        <dbReference type="EMBL" id="MFC6767687.1"/>
    </source>
</evidence>
<dbReference type="Proteomes" id="UP001596383">
    <property type="component" value="Unassembled WGS sequence"/>
</dbReference>
<dbReference type="EMBL" id="JBHSWV010000413">
    <property type="protein sequence ID" value="MFC6767687.1"/>
    <property type="molecule type" value="Genomic_DNA"/>
</dbReference>
<dbReference type="Pfam" id="PF21811">
    <property type="entry name" value="RdfA"/>
    <property type="match status" value="1"/>
</dbReference>
<dbReference type="AlphaFoldDB" id="A0ABD5SRL8"/>
<comment type="caution">
    <text evidence="1">The sequence shown here is derived from an EMBL/GenBank/DDBJ whole genome shotgun (WGS) entry which is preliminary data.</text>
</comment>
<organism evidence="1 2">
    <name type="scientific">Natrinema soli</name>
    <dbReference type="NCBI Taxonomy" id="1930624"/>
    <lineage>
        <taxon>Archaea</taxon>
        <taxon>Methanobacteriati</taxon>
        <taxon>Methanobacteriota</taxon>
        <taxon>Stenosarchaea group</taxon>
        <taxon>Halobacteria</taxon>
        <taxon>Halobacteriales</taxon>
        <taxon>Natrialbaceae</taxon>
        <taxon>Natrinema</taxon>
    </lineage>
</organism>
<accession>A0ABD5SRL8</accession>
<keyword evidence="2" id="KW-1185">Reference proteome</keyword>
<proteinExistence type="predicted"/>
<sequence>MGDAIENEHQCTCKIGRDIDRYDLDGLNGELQHRRDVADASLRTLADYINERILETALAEAETDLTDVAYGAVSADDALSAVYETLTSDTAPADREARVRKRFEQNGIDLEELESDWVTHPTVRSHLNDCLEIDTARPTKITAESARNTIEWARTRCTRVVEQTISRLVSAGIVSIRDTEVAVTIQITCSDCGSTFRFGELLEHGSCPCSADETT</sequence>
<gene>
    <name evidence="1" type="primary">rdfA</name>
    <name evidence="1" type="ORF">ACFQE6_22655</name>
</gene>